<dbReference type="Proteomes" id="UP001516662">
    <property type="component" value="Unassembled WGS sequence"/>
</dbReference>
<name>A0ABR9QMV2_9BACI</name>
<feature type="transmembrane region" description="Helical" evidence="1">
    <location>
        <begin position="117"/>
        <end position="137"/>
    </location>
</feature>
<keyword evidence="3" id="KW-1185">Reference proteome</keyword>
<evidence type="ECO:0000313" key="2">
    <source>
        <dbReference type="EMBL" id="MBE4909736.1"/>
    </source>
</evidence>
<gene>
    <name evidence="2" type="ORF">IMZ08_17015</name>
</gene>
<comment type="caution">
    <text evidence="2">The sequence shown here is derived from an EMBL/GenBank/DDBJ whole genome shotgun (WGS) entry which is preliminary data.</text>
</comment>
<keyword evidence="1" id="KW-0472">Membrane</keyword>
<organism evidence="2 3">
    <name type="scientific">Litchfieldia luteola</name>
    <dbReference type="NCBI Taxonomy" id="682179"/>
    <lineage>
        <taxon>Bacteria</taxon>
        <taxon>Bacillati</taxon>
        <taxon>Bacillota</taxon>
        <taxon>Bacilli</taxon>
        <taxon>Bacillales</taxon>
        <taxon>Bacillaceae</taxon>
        <taxon>Litchfieldia</taxon>
    </lineage>
</organism>
<accession>A0ABR9QMV2</accession>
<keyword evidence="1" id="KW-1133">Transmembrane helix</keyword>
<dbReference type="EMBL" id="JADCLJ010000024">
    <property type="protein sequence ID" value="MBE4909736.1"/>
    <property type="molecule type" value="Genomic_DNA"/>
</dbReference>
<feature type="transmembrane region" description="Helical" evidence="1">
    <location>
        <begin position="70"/>
        <end position="97"/>
    </location>
</feature>
<evidence type="ECO:0000313" key="3">
    <source>
        <dbReference type="Proteomes" id="UP001516662"/>
    </source>
</evidence>
<feature type="transmembrane region" description="Helical" evidence="1">
    <location>
        <begin position="36"/>
        <end position="58"/>
    </location>
</feature>
<sequence>MSAGLLSMILVVCFILSTLFYISFQNKSKVSLMSGMVVAMGIGMIIGLLCGVIFGIAFKGNLFISTVYSVSFGVIIGGALGSLYGIIAFLDGILSGLMGGMMGAMLGEMVLPQYHELSTRLLFVFFLVLSFILLYLIVRESNNNGLIARFCQNPLNITIMFVLILLLSNLFGPVWSDIDETKHNHHSSSYNEPFYSIRTYV</sequence>
<dbReference type="RefSeq" id="WP_193538695.1">
    <property type="nucleotide sequence ID" value="NZ_JADCLJ010000024.1"/>
</dbReference>
<proteinExistence type="predicted"/>
<keyword evidence="1" id="KW-0812">Transmembrane</keyword>
<evidence type="ECO:0000256" key="1">
    <source>
        <dbReference type="SAM" id="Phobius"/>
    </source>
</evidence>
<protein>
    <submittedName>
        <fullName evidence="2">Uncharacterized protein</fullName>
    </submittedName>
</protein>
<feature type="transmembrane region" description="Helical" evidence="1">
    <location>
        <begin position="6"/>
        <end position="24"/>
    </location>
</feature>
<reference evidence="2 3" key="1">
    <citation type="submission" date="2020-10" db="EMBL/GenBank/DDBJ databases">
        <title>Bacillus sp. HD4P25, an endophyte from a halophyte.</title>
        <authorList>
            <person name="Sun J.-Q."/>
        </authorList>
    </citation>
    <scope>NUCLEOTIDE SEQUENCE [LARGE SCALE GENOMIC DNA]</scope>
    <source>
        <strain evidence="2 3">YIM 93174</strain>
    </source>
</reference>